<dbReference type="Proteomes" id="UP000011087">
    <property type="component" value="Unassembled WGS sequence"/>
</dbReference>
<keyword evidence="1" id="KW-0472">Membrane</keyword>
<feature type="signal peptide" evidence="2">
    <location>
        <begin position="1"/>
        <end position="19"/>
    </location>
</feature>
<evidence type="ECO:0000313" key="4">
    <source>
        <dbReference type="EnsemblProtists" id="EKX43956"/>
    </source>
</evidence>
<evidence type="ECO:0000313" key="3">
    <source>
        <dbReference type="EMBL" id="EKX43956.1"/>
    </source>
</evidence>
<dbReference type="KEGG" id="gtt:GUITHDRAFT_163692"/>
<keyword evidence="5" id="KW-1185">Reference proteome</keyword>
<feature type="transmembrane region" description="Helical" evidence="1">
    <location>
        <begin position="104"/>
        <end position="122"/>
    </location>
</feature>
<evidence type="ECO:0000256" key="2">
    <source>
        <dbReference type="SAM" id="SignalP"/>
    </source>
</evidence>
<dbReference type="HOGENOM" id="CLU_1859083_0_0_1"/>
<organism evidence="3">
    <name type="scientific">Guillardia theta (strain CCMP2712)</name>
    <name type="common">Cryptophyte</name>
    <dbReference type="NCBI Taxonomy" id="905079"/>
    <lineage>
        <taxon>Eukaryota</taxon>
        <taxon>Cryptophyceae</taxon>
        <taxon>Pyrenomonadales</taxon>
        <taxon>Geminigeraceae</taxon>
        <taxon>Guillardia</taxon>
    </lineage>
</organism>
<reference evidence="4" key="3">
    <citation type="submission" date="2016-03" db="UniProtKB">
        <authorList>
            <consortium name="EnsemblProtists"/>
        </authorList>
    </citation>
    <scope>IDENTIFICATION</scope>
</reference>
<evidence type="ECO:0000313" key="5">
    <source>
        <dbReference type="Proteomes" id="UP000011087"/>
    </source>
</evidence>
<protein>
    <submittedName>
        <fullName evidence="3 4">Uncharacterized protein</fullName>
    </submittedName>
</protein>
<dbReference type="PaxDb" id="55529-EKX43956"/>
<reference evidence="3 5" key="1">
    <citation type="journal article" date="2012" name="Nature">
        <title>Algal genomes reveal evolutionary mosaicism and the fate of nucleomorphs.</title>
        <authorList>
            <consortium name="DOE Joint Genome Institute"/>
            <person name="Curtis B.A."/>
            <person name="Tanifuji G."/>
            <person name="Burki F."/>
            <person name="Gruber A."/>
            <person name="Irimia M."/>
            <person name="Maruyama S."/>
            <person name="Arias M.C."/>
            <person name="Ball S.G."/>
            <person name="Gile G.H."/>
            <person name="Hirakawa Y."/>
            <person name="Hopkins J.F."/>
            <person name="Kuo A."/>
            <person name="Rensing S.A."/>
            <person name="Schmutz J."/>
            <person name="Symeonidi A."/>
            <person name="Elias M."/>
            <person name="Eveleigh R.J."/>
            <person name="Herman E.K."/>
            <person name="Klute M.J."/>
            <person name="Nakayama T."/>
            <person name="Obornik M."/>
            <person name="Reyes-Prieto A."/>
            <person name="Armbrust E.V."/>
            <person name="Aves S.J."/>
            <person name="Beiko R.G."/>
            <person name="Coutinho P."/>
            <person name="Dacks J.B."/>
            <person name="Durnford D.G."/>
            <person name="Fast N.M."/>
            <person name="Green B.R."/>
            <person name="Grisdale C.J."/>
            <person name="Hempel F."/>
            <person name="Henrissat B."/>
            <person name="Hoppner M.P."/>
            <person name="Ishida K."/>
            <person name="Kim E."/>
            <person name="Koreny L."/>
            <person name="Kroth P.G."/>
            <person name="Liu Y."/>
            <person name="Malik S.B."/>
            <person name="Maier U.G."/>
            <person name="McRose D."/>
            <person name="Mock T."/>
            <person name="Neilson J.A."/>
            <person name="Onodera N.T."/>
            <person name="Poole A.M."/>
            <person name="Pritham E.J."/>
            <person name="Richards T.A."/>
            <person name="Rocap G."/>
            <person name="Roy S.W."/>
            <person name="Sarai C."/>
            <person name="Schaack S."/>
            <person name="Shirato S."/>
            <person name="Slamovits C.H."/>
            <person name="Spencer D.F."/>
            <person name="Suzuki S."/>
            <person name="Worden A.Z."/>
            <person name="Zauner S."/>
            <person name="Barry K."/>
            <person name="Bell C."/>
            <person name="Bharti A.K."/>
            <person name="Crow J.A."/>
            <person name="Grimwood J."/>
            <person name="Kramer R."/>
            <person name="Lindquist E."/>
            <person name="Lucas S."/>
            <person name="Salamov A."/>
            <person name="McFadden G.I."/>
            <person name="Lane C.E."/>
            <person name="Keeling P.J."/>
            <person name="Gray M.W."/>
            <person name="Grigoriev I.V."/>
            <person name="Archibald J.M."/>
        </authorList>
    </citation>
    <scope>NUCLEOTIDE SEQUENCE</scope>
    <source>
        <strain evidence="3 5">CCMP2712</strain>
    </source>
</reference>
<feature type="chain" id="PRO_5008770903" evidence="2">
    <location>
        <begin position="20"/>
        <end position="138"/>
    </location>
</feature>
<accession>L1J621</accession>
<evidence type="ECO:0000256" key="1">
    <source>
        <dbReference type="SAM" id="Phobius"/>
    </source>
</evidence>
<dbReference type="GeneID" id="17300628"/>
<keyword evidence="2" id="KW-0732">Signal</keyword>
<dbReference type="RefSeq" id="XP_005830936.1">
    <property type="nucleotide sequence ID" value="XM_005830879.1"/>
</dbReference>
<name>L1J621_GUITC</name>
<gene>
    <name evidence="3" type="ORF">GUITHDRAFT_163692</name>
</gene>
<keyword evidence="1" id="KW-1133">Transmembrane helix</keyword>
<proteinExistence type="predicted"/>
<reference evidence="5" key="2">
    <citation type="submission" date="2012-11" db="EMBL/GenBank/DDBJ databases">
        <authorList>
            <person name="Kuo A."/>
            <person name="Curtis B.A."/>
            <person name="Tanifuji G."/>
            <person name="Burki F."/>
            <person name="Gruber A."/>
            <person name="Irimia M."/>
            <person name="Maruyama S."/>
            <person name="Arias M.C."/>
            <person name="Ball S.G."/>
            <person name="Gile G.H."/>
            <person name="Hirakawa Y."/>
            <person name="Hopkins J.F."/>
            <person name="Rensing S.A."/>
            <person name="Schmutz J."/>
            <person name="Symeonidi A."/>
            <person name="Elias M."/>
            <person name="Eveleigh R.J."/>
            <person name="Herman E.K."/>
            <person name="Klute M.J."/>
            <person name="Nakayama T."/>
            <person name="Obornik M."/>
            <person name="Reyes-Prieto A."/>
            <person name="Armbrust E.V."/>
            <person name="Aves S.J."/>
            <person name="Beiko R.G."/>
            <person name="Coutinho P."/>
            <person name="Dacks J.B."/>
            <person name="Durnford D.G."/>
            <person name="Fast N.M."/>
            <person name="Green B.R."/>
            <person name="Grisdale C."/>
            <person name="Hempe F."/>
            <person name="Henrissat B."/>
            <person name="Hoppner M.P."/>
            <person name="Ishida K.-I."/>
            <person name="Kim E."/>
            <person name="Koreny L."/>
            <person name="Kroth P.G."/>
            <person name="Liu Y."/>
            <person name="Malik S.-B."/>
            <person name="Maier U.G."/>
            <person name="McRose D."/>
            <person name="Mock T."/>
            <person name="Neilson J.A."/>
            <person name="Onodera N.T."/>
            <person name="Poole A.M."/>
            <person name="Pritham E.J."/>
            <person name="Richards T.A."/>
            <person name="Rocap G."/>
            <person name="Roy S.W."/>
            <person name="Sarai C."/>
            <person name="Schaack S."/>
            <person name="Shirato S."/>
            <person name="Slamovits C.H."/>
            <person name="Spencer D.F."/>
            <person name="Suzuki S."/>
            <person name="Worden A.Z."/>
            <person name="Zauner S."/>
            <person name="Barry K."/>
            <person name="Bell C."/>
            <person name="Bharti A.K."/>
            <person name="Crow J.A."/>
            <person name="Grimwood J."/>
            <person name="Kramer R."/>
            <person name="Lindquist E."/>
            <person name="Lucas S."/>
            <person name="Salamov A."/>
            <person name="McFadden G.I."/>
            <person name="Lane C.E."/>
            <person name="Keeling P.J."/>
            <person name="Gray M.W."/>
            <person name="Grigoriev I.V."/>
            <person name="Archibald J.M."/>
        </authorList>
    </citation>
    <scope>NUCLEOTIDE SEQUENCE</scope>
    <source>
        <strain evidence="5">CCMP2712</strain>
    </source>
</reference>
<sequence>MMQKALFGLLLLYVSGASAFAPSMSLPRKLPLSRSHVQSKQSTVCSMDRSQFANAAVSSALIASIALFSPAIAPVDAAVAPNPYAKDQPTEVKTETKKSEGGNAGLVAIPLLAGLALSYPFFSRSTERLVEKAQGKRK</sequence>
<dbReference type="AlphaFoldDB" id="L1J621"/>
<dbReference type="EnsemblProtists" id="EKX43956">
    <property type="protein sequence ID" value="EKX43956"/>
    <property type="gene ID" value="GUITHDRAFT_163692"/>
</dbReference>
<dbReference type="EMBL" id="JH993007">
    <property type="protein sequence ID" value="EKX43956.1"/>
    <property type="molecule type" value="Genomic_DNA"/>
</dbReference>
<keyword evidence="1" id="KW-0812">Transmembrane</keyword>